<feature type="binding site" evidence="7">
    <location>
        <position position="244"/>
    </location>
    <ligand>
        <name>K(+)</name>
        <dbReference type="ChEBI" id="CHEBI:29103"/>
    </ligand>
</feature>
<dbReference type="InterPro" id="IPR018948">
    <property type="entry name" value="GTP-bd_TrmE_N"/>
</dbReference>
<dbReference type="InterPro" id="IPR027266">
    <property type="entry name" value="TrmE/GcvT-like"/>
</dbReference>
<comment type="caution">
    <text evidence="7">Lacks conserved residue(s) required for the propagation of feature annotation.</text>
</comment>
<feature type="binding site" evidence="7">
    <location>
        <begin position="239"/>
        <end position="245"/>
    </location>
    <ligand>
        <name>GTP</name>
        <dbReference type="ChEBI" id="CHEBI:37565"/>
    </ligand>
</feature>
<evidence type="ECO:0000313" key="10">
    <source>
        <dbReference type="Proteomes" id="UP000321249"/>
    </source>
</evidence>
<comment type="subcellular location">
    <subcellularLocation>
        <location evidence="7">Cytoplasm</location>
    </subcellularLocation>
</comment>
<comment type="caution">
    <text evidence="9">The sequence shown here is derived from an EMBL/GenBank/DDBJ whole genome shotgun (WGS) entry which is preliminary data.</text>
</comment>
<dbReference type="Pfam" id="PF10396">
    <property type="entry name" value="TrmE_N"/>
    <property type="match status" value="1"/>
</dbReference>
<dbReference type="Gene3D" id="3.30.1360.120">
    <property type="entry name" value="Probable tRNA modification gtpase trme, domain 1"/>
    <property type="match status" value="1"/>
</dbReference>
<dbReference type="PANTHER" id="PTHR42714:SF2">
    <property type="entry name" value="TRNA MODIFICATION GTPASE GTPBP3, MITOCHONDRIAL"/>
    <property type="match status" value="1"/>
</dbReference>
<feature type="binding site" evidence="7">
    <location>
        <position position="117"/>
    </location>
    <ligand>
        <name>(6S)-5-formyl-5,6,7,8-tetrahydrofolate</name>
        <dbReference type="ChEBI" id="CHEBI:57457"/>
    </ligand>
</feature>
<dbReference type="InterPro" id="IPR025867">
    <property type="entry name" value="MnmE_helical"/>
</dbReference>
<gene>
    <name evidence="7 9" type="primary">mnmE</name>
    <name evidence="7" type="synonym">trmE</name>
    <name evidence="9" type="ORF">FRZ32_06135</name>
</gene>
<comment type="cofactor">
    <cofactor evidence="7">
        <name>K(+)</name>
        <dbReference type="ChEBI" id="CHEBI:29103"/>
    </cofactor>
    <text evidence="7">Binds 1 potassium ion per subunit.</text>
</comment>
<dbReference type="GO" id="GO:0003924">
    <property type="term" value="F:GTPase activity"/>
    <property type="evidence" value="ECO:0007669"/>
    <property type="project" value="UniProtKB-UniRule"/>
</dbReference>
<evidence type="ECO:0000256" key="2">
    <source>
        <dbReference type="ARBA" id="ARBA00022694"/>
    </source>
</evidence>
<dbReference type="GO" id="GO:0046872">
    <property type="term" value="F:metal ion binding"/>
    <property type="evidence" value="ECO:0007669"/>
    <property type="project" value="UniProtKB-KW"/>
</dbReference>
<evidence type="ECO:0000256" key="1">
    <source>
        <dbReference type="ARBA" id="ARBA00011043"/>
    </source>
</evidence>
<dbReference type="EMBL" id="VOQQ01000001">
    <property type="protein sequence ID" value="TXC64938.1"/>
    <property type="molecule type" value="Genomic_DNA"/>
</dbReference>
<dbReference type="SUPFAM" id="SSF103025">
    <property type="entry name" value="Folate-binding domain"/>
    <property type="match status" value="1"/>
</dbReference>
<comment type="subunit">
    <text evidence="7">Homodimer. Heterotetramer of two MnmE and two MnmG subunits.</text>
</comment>
<feature type="binding site" evidence="7">
    <location>
        <position position="245"/>
    </location>
    <ligand>
        <name>Mg(2+)</name>
        <dbReference type="ChEBI" id="CHEBI:18420"/>
    </ligand>
</feature>
<dbReference type="OrthoDB" id="9805918at2"/>
<keyword evidence="3 7" id="KW-0547">Nucleotide-binding</keyword>
<dbReference type="InterPro" id="IPR031168">
    <property type="entry name" value="G_TrmE"/>
</dbReference>
<evidence type="ECO:0000256" key="6">
    <source>
        <dbReference type="ARBA" id="ARBA00023134"/>
    </source>
</evidence>
<keyword evidence="2 7" id="KW-0819">tRNA processing</keyword>
<feature type="binding site" evidence="7">
    <location>
        <begin position="264"/>
        <end position="267"/>
    </location>
    <ligand>
        <name>GTP</name>
        <dbReference type="ChEBI" id="CHEBI:37565"/>
    </ligand>
</feature>
<feature type="binding site" evidence="7">
    <location>
        <position position="21"/>
    </location>
    <ligand>
        <name>(6S)-5-formyl-5,6,7,8-tetrahydrofolate</name>
        <dbReference type="ChEBI" id="CHEBI:57457"/>
    </ligand>
</feature>
<reference evidence="9 10" key="1">
    <citation type="journal article" date="2015" name="J. Microbiol.">
        <title>Sphingosinicella ginsenosidimutans sp. nov., with ginsenoside converting activity.</title>
        <authorList>
            <person name="Kim J.K."/>
            <person name="Kang M.S."/>
            <person name="Park S.C."/>
            <person name="Kim K.M."/>
            <person name="Choi K."/>
            <person name="Yoon M.H."/>
            <person name="Im W.T."/>
        </authorList>
    </citation>
    <scope>NUCLEOTIDE SEQUENCE [LARGE SCALE GENOMIC DNA]</scope>
    <source>
        <strain evidence="9 10">BS-11</strain>
    </source>
</reference>
<dbReference type="GO" id="GO:0030488">
    <property type="term" value="P:tRNA methylation"/>
    <property type="evidence" value="ECO:0007669"/>
    <property type="project" value="TreeGrafter"/>
</dbReference>
<dbReference type="EC" id="3.6.-.-" evidence="7"/>
<dbReference type="GO" id="GO:0002098">
    <property type="term" value="P:tRNA wobble uridine modification"/>
    <property type="evidence" value="ECO:0007669"/>
    <property type="project" value="TreeGrafter"/>
</dbReference>
<keyword evidence="7" id="KW-0460">Magnesium</keyword>
<dbReference type="PROSITE" id="PS51709">
    <property type="entry name" value="G_TRME"/>
    <property type="match status" value="1"/>
</dbReference>
<keyword evidence="4 7" id="KW-0378">Hydrolase</keyword>
<evidence type="ECO:0000256" key="4">
    <source>
        <dbReference type="ARBA" id="ARBA00022801"/>
    </source>
</evidence>
<evidence type="ECO:0000259" key="8">
    <source>
        <dbReference type="PROSITE" id="PS51709"/>
    </source>
</evidence>
<keyword evidence="6 7" id="KW-0342">GTP-binding</keyword>
<dbReference type="InterPro" id="IPR006073">
    <property type="entry name" value="GTP-bd"/>
</dbReference>
<organism evidence="9 10">
    <name type="scientific">Allosphingosinicella ginsenosidimutans</name>
    <dbReference type="NCBI Taxonomy" id="1176539"/>
    <lineage>
        <taxon>Bacteria</taxon>
        <taxon>Pseudomonadati</taxon>
        <taxon>Pseudomonadota</taxon>
        <taxon>Alphaproteobacteria</taxon>
        <taxon>Sphingomonadales</taxon>
        <taxon>Sphingomonadaceae</taxon>
        <taxon>Allosphingosinicella</taxon>
    </lineage>
</organism>
<dbReference type="FunFam" id="3.30.1360.120:FF:000007">
    <property type="entry name" value="tRNA modification GTPase GTPBP3, mitochondrial"/>
    <property type="match status" value="1"/>
</dbReference>
<dbReference type="GO" id="GO:0005525">
    <property type="term" value="F:GTP binding"/>
    <property type="evidence" value="ECO:0007669"/>
    <property type="project" value="UniProtKB-UniRule"/>
</dbReference>
<dbReference type="InterPro" id="IPR027417">
    <property type="entry name" value="P-loop_NTPase"/>
</dbReference>
<feature type="binding site" evidence="7">
    <location>
        <position position="224"/>
    </location>
    <ligand>
        <name>Mg(2+)</name>
        <dbReference type="ChEBI" id="CHEBI:18420"/>
    </ligand>
</feature>
<dbReference type="Proteomes" id="UP000321249">
    <property type="component" value="Unassembled WGS sequence"/>
</dbReference>
<feature type="binding site" evidence="7">
    <location>
        <position position="77"/>
    </location>
    <ligand>
        <name>(6S)-5-formyl-5,6,7,8-tetrahydrofolate</name>
        <dbReference type="ChEBI" id="CHEBI:57457"/>
    </ligand>
</feature>
<feature type="binding site" evidence="7">
    <location>
        <position position="419"/>
    </location>
    <ligand>
        <name>(6S)-5-formyl-5,6,7,8-tetrahydrofolate</name>
        <dbReference type="ChEBI" id="CHEBI:57457"/>
    </ligand>
</feature>
<feature type="domain" description="TrmE-type G" evidence="8">
    <location>
        <begin position="210"/>
        <end position="346"/>
    </location>
</feature>
<name>A0A5C6TZ58_9SPHN</name>
<dbReference type="RefSeq" id="WP_147044354.1">
    <property type="nucleotide sequence ID" value="NZ_BAABIR010000006.1"/>
</dbReference>
<feature type="binding site" evidence="7">
    <location>
        <position position="220"/>
    </location>
    <ligand>
        <name>K(+)</name>
        <dbReference type="ChEBI" id="CHEBI:29103"/>
    </ligand>
</feature>
<dbReference type="NCBIfam" id="NF003661">
    <property type="entry name" value="PRK05291.1-3"/>
    <property type="match status" value="1"/>
</dbReference>
<dbReference type="InterPro" id="IPR004520">
    <property type="entry name" value="GTPase_MnmE"/>
</dbReference>
<evidence type="ECO:0000256" key="5">
    <source>
        <dbReference type="ARBA" id="ARBA00022958"/>
    </source>
</evidence>
<dbReference type="Pfam" id="PF12631">
    <property type="entry name" value="MnmE_helical"/>
    <property type="match status" value="1"/>
</dbReference>
<dbReference type="AlphaFoldDB" id="A0A5C6TZ58"/>
<dbReference type="Pfam" id="PF01926">
    <property type="entry name" value="MMR_HSR1"/>
    <property type="match status" value="1"/>
</dbReference>
<keyword evidence="5 7" id="KW-0630">Potassium</keyword>
<keyword evidence="7" id="KW-0963">Cytoplasm</keyword>
<proteinExistence type="inferred from homology"/>
<dbReference type="CDD" id="cd04164">
    <property type="entry name" value="trmE"/>
    <property type="match status" value="1"/>
</dbReference>
<dbReference type="GO" id="GO:0005737">
    <property type="term" value="C:cytoplasm"/>
    <property type="evidence" value="ECO:0007669"/>
    <property type="project" value="UniProtKB-SubCell"/>
</dbReference>
<dbReference type="SUPFAM" id="SSF116878">
    <property type="entry name" value="TrmE connector domain"/>
    <property type="match status" value="1"/>
</dbReference>
<accession>A0A5C6TZ58</accession>
<dbReference type="CDD" id="cd14858">
    <property type="entry name" value="TrmE_N"/>
    <property type="match status" value="1"/>
</dbReference>
<comment type="function">
    <text evidence="7">Exhibits a very high intrinsic GTPase hydrolysis rate. Involved in the addition of a carboxymethylaminomethyl (cmnm) group at the wobble position (U34) of certain tRNAs, forming tRNA-cmnm(5)s(2)U34.</text>
</comment>
<evidence type="ECO:0000256" key="7">
    <source>
        <dbReference type="HAMAP-Rule" id="MF_00379"/>
    </source>
</evidence>
<comment type="similarity">
    <text evidence="1 7">Belongs to the TRAFAC class TrmE-Era-EngA-EngB-Septin-like GTPase superfamily. TrmE GTPase family.</text>
</comment>
<dbReference type="SUPFAM" id="SSF52540">
    <property type="entry name" value="P-loop containing nucleoside triphosphate hydrolases"/>
    <property type="match status" value="1"/>
</dbReference>
<feature type="binding site" evidence="7">
    <location>
        <position position="239"/>
    </location>
    <ligand>
        <name>K(+)</name>
        <dbReference type="ChEBI" id="CHEBI:29103"/>
    </ligand>
</feature>
<dbReference type="InterPro" id="IPR027368">
    <property type="entry name" value="MnmE_dom2"/>
</dbReference>
<protein>
    <recommendedName>
        <fullName evidence="7">tRNA modification GTPase MnmE</fullName>
        <ecNumber evidence="7">3.6.-.-</ecNumber>
    </recommendedName>
</protein>
<evidence type="ECO:0000256" key="3">
    <source>
        <dbReference type="ARBA" id="ARBA00022741"/>
    </source>
</evidence>
<keyword evidence="7" id="KW-0479">Metal-binding</keyword>
<evidence type="ECO:0000313" key="9">
    <source>
        <dbReference type="EMBL" id="TXC64938.1"/>
    </source>
</evidence>
<sequence>MTDTIFALSSGAPPAAIAVVRISGPRADAALIALAGRLPEPRRATLAALRRDGELLDRALVLRFPGPGSATGEDLIELHLHGGRAVVAAVQAALGALPGLRAAQPGEFTRRAFENGRIDLAESEGLADLLQAETESQRRAAMALAGGALSRQVETWRIALLALAARVEASLDFSDEADVAPDDFRAAFAGMADRIEAWLGRPSAERLRDGVRVAVAGPPNIGKSSLINALSKRDVAITSAIAGTTRDLIEAPVAIGGTPFVLIDTAGLRTSEDEIEAIGVARARDAVARADIVLWLGAPAESPADAIRIHAKCDLSQPPPGVDLAISSLTGEGLDRLADLLVERAATLLPVEGEVALHARHRAALADAAAWLREGEVAADPLISAESLRQALRALDRVTGRAGVEDMLDALFGRFCIGK</sequence>
<keyword evidence="10" id="KW-1185">Reference proteome</keyword>
<dbReference type="InterPro" id="IPR005225">
    <property type="entry name" value="Small_GTP-bd"/>
</dbReference>
<dbReference type="Gene3D" id="1.20.120.430">
    <property type="entry name" value="tRNA modification GTPase MnmE domain 2"/>
    <property type="match status" value="1"/>
</dbReference>
<dbReference type="PANTHER" id="PTHR42714">
    <property type="entry name" value="TRNA MODIFICATION GTPASE GTPBP3"/>
    <property type="match status" value="1"/>
</dbReference>
<feature type="binding site" evidence="7">
    <location>
        <position position="241"/>
    </location>
    <ligand>
        <name>K(+)</name>
        <dbReference type="ChEBI" id="CHEBI:29103"/>
    </ligand>
</feature>
<dbReference type="NCBIfam" id="TIGR00231">
    <property type="entry name" value="small_GTP"/>
    <property type="match status" value="1"/>
</dbReference>
<dbReference type="Gene3D" id="3.40.50.300">
    <property type="entry name" value="P-loop containing nucleotide triphosphate hydrolases"/>
    <property type="match status" value="1"/>
</dbReference>
<dbReference type="HAMAP" id="MF_00379">
    <property type="entry name" value="GTPase_MnmE"/>
    <property type="match status" value="1"/>
</dbReference>